<evidence type="ECO:0000313" key="1">
    <source>
        <dbReference type="EMBL" id="MBB5785419.1"/>
    </source>
</evidence>
<name>A0A7W9GKA9_9ACTN</name>
<organism evidence="1 2">
    <name type="scientific">Nonomuraea jabiensis</name>
    <dbReference type="NCBI Taxonomy" id="882448"/>
    <lineage>
        <taxon>Bacteria</taxon>
        <taxon>Bacillati</taxon>
        <taxon>Actinomycetota</taxon>
        <taxon>Actinomycetes</taxon>
        <taxon>Streptosporangiales</taxon>
        <taxon>Streptosporangiaceae</taxon>
        <taxon>Nonomuraea</taxon>
    </lineage>
</organism>
<dbReference type="EMBL" id="JACHMB010000001">
    <property type="protein sequence ID" value="MBB5785419.1"/>
    <property type="molecule type" value="Genomic_DNA"/>
</dbReference>
<dbReference type="Proteomes" id="UP000579153">
    <property type="component" value="Unassembled WGS sequence"/>
</dbReference>
<dbReference type="AlphaFoldDB" id="A0A7W9GKA9"/>
<gene>
    <name evidence="1" type="ORF">HD596_012175</name>
</gene>
<protein>
    <submittedName>
        <fullName evidence="1">Uncharacterized protein</fullName>
    </submittedName>
</protein>
<accession>A0A7W9GKA9</accession>
<proteinExistence type="predicted"/>
<evidence type="ECO:0000313" key="2">
    <source>
        <dbReference type="Proteomes" id="UP000579153"/>
    </source>
</evidence>
<sequence length="309" mass="31662">MIGGRAVPRRLPIHGDGDPGARGSGAGCLVVGWGAGAYPTAWGGAGACLAAGHGAGRYLGAWRSTGGCLGLWGARARLGMRRSADGWMGSRCGAGGRADVTWRVGRRADVARRAGGHVDVTRRAGGHGGRWCGAGGGAEVRWGTGGRVGACQGGSGRLERSIAGWRYGSLRALVAAYDGGWAGPVRRPSGWIGPRAARGGSASVPGWESVRPLARVSGSRGLRSPARLRSLARVRSLVWAGVVGGGRSLAWSRAAGGGRWASLAVGLNRRWLGPLERLERPGRAPFGGSEAGRVCGVGRIVRDSREGAR</sequence>
<comment type="caution">
    <text evidence="1">The sequence shown here is derived from an EMBL/GenBank/DDBJ whole genome shotgun (WGS) entry which is preliminary data.</text>
</comment>
<reference evidence="1 2" key="1">
    <citation type="submission" date="2020-08" db="EMBL/GenBank/DDBJ databases">
        <title>Sequencing the genomes of 1000 actinobacteria strains.</title>
        <authorList>
            <person name="Klenk H.-P."/>
        </authorList>
    </citation>
    <scope>NUCLEOTIDE SEQUENCE [LARGE SCALE GENOMIC DNA]</scope>
    <source>
        <strain evidence="1 2">DSM 45507</strain>
    </source>
</reference>
<keyword evidence="2" id="KW-1185">Reference proteome</keyword>